<gene>
    <name evidence="15" type="ORF">MMG00_06820</name>
</gene>
<organism evidence="15 16">
    <name type="scientific">Ignatzschineria rhizosphaerae</name>
    <dbReference type="NCBI Taxonomy" id="2923279"/>
    <lineage>
        <taxon>Bacteria</taxon>
        <taxon>Pseudomonadati</taxon>
        <taxon>Pseudomonadota</taxon>
        <taxon>Gammaproteobacteria</taxon>
        <taxon>Cardiobacteriales</taxon>
        <taxon>Ignatzschineriaceae</taxon>
        <taxon>Ignatzschineria</taxon>
    </lineage>
</organism>
<reference evidence="15 16" key="1">
    <citation type="submission" date="2022-03" db="EMBL/GenBank/DDBJ databases">
        <title>Ignatzschineria rhizosphaerae HR5S32.</title>
        <authorList>
            <person name="Sun J.Q."/>
            <person name="Feng J.Y."/>
        </authorList>
    </citation>
    <scope>NUCLEOTIDE SEQUENCE [LARGE SCALE GENOMIC DNA]</scope>
    <source>
        <strain evidence="15 16">HR5S32</strain>
    </source>
</reference>
<name>A0ABY3WZA7_9GAMM</name>
<protein>
    <recommendedName>
        <fullName evidence="11">3-oxo-tetronate kinase</fullName>
        <ecNumber evidence="10">2.7.1.217</ecNumber>
    </recommendedName>
    <alternativeName>
        <fullName evidence="12">3-dehydrotetronate 4-kinase</fullName>
    </alternativeName>
</protein>
<evidence type="ECO:0000256" key="8">
    <source>
        <dbReference type="ARBA" id="ARBA00036346"/>
    </source>
</evidence>
<dbReference type="SUPFAM" id="SSF142764">
    <property type="entry name" value="YgbK-like"/>
    <property type="match status" value="1"/>
</dbReference>
<evidence type="ECO:0000256" key="1">
    <source>
        <dbReference type="ARBA" id="ARBA00005715"/>
    </source>
</evidence>
<evidence type="ECO:0000313" key="16">
    <source>
        <dbReference type="Proteomes" id="UP000829542"/>
    </source>
</evidence>
<evidence type="ECO:0000256" key="2">
    <source>
        <dbReference type="ARBA" id="ARBA00022679"/>
    </source>
</evidence>
<evidence type="ECO:0000256" key="6">
    <source>
        <dbReference type="ARBA" id="ARBA00023277"/>
    </source>
</evidence>
<evidence type="ECO:0000256" key="9">
    <source>
        <dbReference type="ARBA" id="ARBA00037335"/>
    </source>
</evidence>
<evidence type="ECO:0000256" key="11">
    <source>
        <dbReference type="ARBA" id="ARBA00039461"/>
    </source>
</evidence>
<evidence type="ECO:0000259" key="14">
    <source>
        <dbReference type="Pfam" id="PF17042"/>
    </source>
</evidence>
<comment type="similarity">
    <text evidence="1">Belongs to the four-carbon acid sugar kinase family.</text>
</comment>
<evidence type="ECO:0000259" key="13">
    <source>
        <dbReference type="Pfam" id="PF07005"/>
    </source>
</evidence>
<dbReference type="Proteomes" id="UP000829542">
    <property type="component" value="Chromosome"/>
</dbReference>
<comment type="function">
    <text evidence="9">Catalyzes the ATP-dependent phosphorylation of 3-oxo-tetronate to 3-oxo-tetronate 4-phosphate.</text>
</comment>
<evidence type="ECO:0000256" key="7">
    <source>
        <dbReference type="ARBA" id="ARBA00035898"/>
    </source>
</evidence>
<comment type="catalytic activity">
    <reaction evidence="7">
        <text>3-dehydro-L-erythronate + ATP = 3-dehydro-4-O-phospho-L-erythronate + ADP + H(+)</text>
        <dbReference type="Rhea" id="RHEA:52552"/>
        <dbReference type="ChEBI" id="CHEBI:15378"/>
        <dbReference type="ChEBI" id="CHEBI:30616"/>
        <dbReference type="ChEBI" id="CHEBI:136592"/>
        <dbReference type="ChEBI" id="CHEBI:136670"/>
        <dbReference type="ChEBI" id="CHEBI:456216"/>
        <dbReference type="EC" id="2.7.1.217"/>
    </reaction>
</comment>
<evidence type="ECO:0000256" key="5">
    <source>
        <dbReference type="ARBA" id="ARBA00022840"/>
    </source>
</evidence>
<evidence type="ECO:0000256" key="10">
    <source>
        <dbReference type="ARBA" id="ARBA00039095"/>
    </source>
</evidence>
<dbReference type="Gene3D" id="3.40.50.10840">
    <property type="entry name" value="Putative sugar-binding, N-terminal domain"/>
    <property type="match status" value="1"/>
</dbReference>
<proteinExistence type="inferred from homology"/>
<keyword evidence="3" id="KW-0547">Nucleotide-binding</keyword>
<evidence type="ECO:0000256" key="4">
    <source>
        <dbReference type="ARBA" id="ARBA00022777"/>
    </source>
</evidence>
<evidence type="ECO:0000256" key="3">
    <source>
        <dbReference type="ARBA" id="ARBA00022741"/>
    </source>
</evidence>
<evidence type="ECO:0000313" key="15">
    <source>
        <dbReference type="EMBL" id="UNM94960.1"/>
    </source>
</evidence>
<feature type="domain" description="Four-carbon acid sugar kinase N-terminal" evidence="13">
    <location>
        <begin position="3"/>
        <end position="227"/>
    </location>
</feature>
<dbReference type="EC" id="2.7.1.217" evidence="10"/>
<dbReference type="InterPro" id="IPR031475">
    <property type="entry name" value="NBD_C"/>
</dbReference>
<dbReference type="InterPro" id="IPR042213">
    <property type="entry name" value="NBD_C_sf"/>
</dbReference>
<dbReference type="Pfam" id="PF17042">
    <property type="entry name" value="NBD_C"/>
    <property type="match status" value="1"/>
</dbReference>
<dbReference type="Gene3D" id="3.40.980.20">
    <property type="entry name" value="Four-carbon acid sugar kinase, nucleotide binding domain"/>
    <property type="match status" value="1"/>
</dbReference>
<evidence type="ECO:0000256" key="12">
    <source>
        <dbReference type="ARBA" id="ARBA00041377"/>
    </source>
</evidence>
<dbReference type="EMBL" id="CP093379">
    <property type="protein sequence ID" value="UNM94960.1"/>
    <property type="molecule type" value="Genomic_DNA"/>
</dbReference>
<comment type="catalytic activity">
    <reaction evidence="8">
        <text>3-dehydro-D-erythronate + ATP = 3-dehydro-4-O-phospho-D-erythronate + ADP + H(+)</text>
        <dbReference type="Rhea" id="RHEA:52556"/>
        <dbReference type="ChEBI" id="CHEBI:15378"/>
        <dbReference type="ChEBI" id="CHEBI:30616"/>
        <dbReference type="ChEBI" id="CHEBI:57958"/>
        <dbReference type="ChEBI" id="CHEBI:136593"/>
        <dbReference type="ChEBI" id="CHEBI:456216"/>
        <dbReference type="EC" id="2.7.1.217"/>
    </reaction>
</comment>
<keyword evidence="2" id="KW-0808">Transferase</keyword>
<dbReference type="RefSeq" id="WP_242146727.1">
    <property type="nucleotide sequence ID" value="NZ_CP093379.1"/>
</dbReference>
<dbReference type="InterPro" id="IPR037051">
    <property type="entry name" value="4-carb_acid_sugar_kinase_N_sf"/>
</dbReference>
<dbReference type="NCBIfam" id="NF043035">
    <property type="entry name" value="OxoTetrKin"/>
    <property type="match status" value="1"/>
</dbReference>
<dbReference type="InterPro" id="IPR050007">
    <property type="entry name" value="OtnK"/>
</dbReference>
<feature type="domain" description="Four-carbon acid sugar kinase nucleotide binding" evidence="14">
    <location>
        <begin position="255"/>
        <end position="414"/>
    </location>
</feature>
<keyword evidence="16" id="KW-1185">Reference proteome</keyword>
<dbReference type="Pfam" id="PF07005">
    <property type="entry name" value="SBD_N"/>
    <property type="match status" value="1"/>
</dbReference>
<dbReference type="GO" id="GO:0016301">
    <property type="term" value="F:kinase activity"/>
    <property type="evidence" value="ECO:0007669"/>
    <property type="project" value="UniProtKB-KW"/>
</dbReference>
<dbReference type="InterPro" id="IPR010737">
    <property type="entry name" value="4-carb_acid_sugar_kinase_N"/>
</dbReference>
<keyword evidence="4 15" id="KW-0418">Kinase</keyword>
<sequence>MKIGIIADDFTGATDIASFLVENGLSVIQFNGVPKADQVVDTDAVVISLKSRSTPKEEAVADSLAALKWLKSDECQQVYFKYCSTFDSTKEGNIGPVTDALLDALDSKMTIISPALPVNGRTVYKGYLFVLDQILADSPMKNHPLNPMTDSSLLRLMAMQAKGKVGLITSDELDKGSEFVKARLQTLEDEGVNYVVMDALTEAHLLTQGEAVKEMPLVTGGSGLAIGLARAHRGENLSSALAKEKGYPVAGKAVIFSGSCSAMTNQQVAHYQTQAPSFAIDVAAIIEEPSRVNYVQDIVQWIEQTSEQTDFAPLITATSNAAKLAEIQQQFGAEKASLAVEETFRLLTLALKEKDITRFIIAGGETSGVVTQALGVESFYIGPTISPGVPWVKGVEKAISLALKSGNFGDVDFFMRAQKEFPV</sequence>
<keyword evidence="6" id="KW-0119">Carbohydrate metabolism</keyword>
<keyword evidence="5" id="KW-0067">ATP-binding</keyword>
<accession>A0ABY3WZA7</accession>